<dbReference type="NCBIfam" id="NF006091">
    <property type="entry name" value="PRK08243.1"/>
    <property type="match status" value="1"/>
</dbReference>
<dbReference type="EMBL" id="CP021744">
    <property type="protein sequence ID" value="ARZ67184.1"/>
    <property type="molecule type" value="Genomic_DNA"/>
</dbReference>
<gene>
    <name evidence="4" type="primary">pobA</name>
    <name evidence="4" type="ORF">SMD11_1523</name>
</gene>
<dbReference type="RefSeq" id="WP_087925677.1">
    <property type="nucleotide sequence ID" value="NZ_CP021744.1"/>
</dbReference>
<reference evidence="4 5" key="1">
    <citation type="submission" date="2017-06" db="EMBL/GenBank/DDBJ databases">
        <title>Streptomyces albireticuli Genome sequencing and assembly.</title>
        <authorList>
            <person name="Wang Y."/>
            <person name="Du B."/>
            <person name="Ding Y."/>
            <person name="Liu H."/>
            <person name="Hou Q."/>
            <person name="Liu K."/>
            <person name="Yao L."/>
            <person name="Wang C."/>
        </authorList>
    </citation>
    <scope>NUCLEOTIDE SEQUENCE [LARGE SCALE GENOMIC DNA]</scope>
    <source>
        <strain evidence="4 5">MDJK11</strain>
    </source>
</reference>
<name>A0A1Z2KYR3_9ACTN</name>
<dbReference type="Gene3D" id="3.30.9.10">
    <property type="entry name" value="D-Amino Acid Oxidase, subunit A, domain 2"/>
    <property type="match status" value="1"/>
</dbReference>
<keyword evidence="4" id="KW-0503">Monooxygenase</keyword>
<dbReference type="SUPFAM" id="SSF51905">
    <property type="entry name" value="FAD/NAD(P)-binding domain"/>
    <property type="match status" value="1"/>
</dbReference>
<dbReference type="PANTHER" id="PTHR43004:SF3">
    <property type="entry name" value="P-HYDROXYBENZOATE HYDROXYLASE"/>
    <property type="match status" value="1"/>
</dbReference>
<dbReference type="Pfam" id="PF01494">
    <property type="entry name" value="FAD_binding_3"/>
    <property type="match status" value="1"/>
</dbReference>
<dbReference type="OrthoDB" id="9791689at2"/>
<evidence type="ECO:0000256" key="1">
    <source>
        <dbReference type="ARBA" id="ARBA00022630"/>
    </source>
</evidence>
<dbReference type="Proteomes" id="UP000195755">
    <property type="component" value="Chromosome"/>
</dbReference>
<dbReference type="InterPro" id="IPR050641">
    <property type="entry name" value="RIFMO-like"/>
</dbReference>
<sequence>MRTTVGIVGAGPAGLLLARLLHLAGVDCVVLEARDRAYAEARQRAGMLEQSTVDVLRACGAGARLDREGLFHDGIEIRFDGRSHRIDLAAHTGGRQATIYAQTEIVKDLVALQLKDGQPLLFEARALAVERADTARPAVRYVHDGAEHLLECDYVAGCDGSYGVTRRALPAARTRVYEHTYPYSWLGVLADVPPTHDELVYAAHERGFALYSMRTPTLSRLYLQVPAGTDPADWPDERIWDELTVRHTAGDGPPLRRGPILARSLTPMRTRVTEPMRHGRVLLAGDAAHIVPPTGAKGLNGAVADAVTLAEALALWHRTGAERLLDTYSDTCLHRVWQAVRFSCDLTDLLHTRPDRDEFAHRLRTARLRRLLGSPGTVAALAHEYTGLWSARCPAAPTGDGGG</sequence>
<dbReference type="PANTHER" id="PTHR43004">
    <property type="entry name" value="TRK SYSTEM POTASSIUM UPTAKE PROTEIN"/>
    <property type="match status" value="1"/>
</dbReference>
<protein>
    <submittedName>
        <fullName evidence="4">4-hydroxybenzoate 3-monooxygenase</fullName>
    </submittedName>
</protein>
<dbReference type="KEGG" id="salj:SMD11_1523"/>
<evidence type="ECO:0000313" key="5">
    <source>
        <dbReference type="Proteomes" id="UP000195755"/>
    </source>
</evidence>
<keyword evidence="4" id="KW-0560">Oxidoreductase</keyword>
<evidence type="ECO:0000313" key="4">
    <source>
        <dbReference type="EMBL" id="ARZ67184.1"/>
    </source>
</evidence>
<keyword evidence="1" id="KW-0285">Flavoprotein</keyword>
<dbReference type="Gene3D" id="3.50.50.60">
    <property type="entry name" value="FAD/NAD(P)-binding domain"/>
    <property type="match status" value="1"/>
</dbReference>
<dbReference type="AlphaFoldDB" id="A0A1Z2KYR3"/>
<accession>A0A1Z2KYR3</accession>
<evidence type="ECO:0000256" key="2">
    <source>
        <dbReference type="ARBA" id="ARBA00022827"/>
    </source>
</evidence>
<feature type="domain" description="FAD-binding" evidence="3">
    <location>
        <begin position="2"/>
        <end position="343"/>
    </location>
</feature>
<dbReference type="PRINTS" id="PR00420">
    <property type="entry name" value="RNGMNOXGNASE"/>
</dbReference>
<dbReference type="GO" id="GO:0071949">
    <property type="term" value="F:FAD binding"/>
    <property type="evidence" value="ECO:0007669"/>
    <property type="project" value="InterPro"/>
</dbReference>
<dbReference type="SUPFAM" id="SSF54373">
    <property type="entry name" value="FAD-linked reductases, C-terminal domain"/>
    <property type="match status" value="1"/>
</dbReference>
<evidence type="ECO:0000259" key="3">
    <source>
        <dbReference type="Pfam" id="PF01494"/>
    </source>
</evidence>
<keyword evidence="2" id="KW-0274">FAD</keyword>
<dbReference type="InterPro" id="IPR036188">
    <property type="entry name" value="FAD/NAD-bd_sf"/>
</dbReference>
<dbReference type="InterPro" id="IPR002938">
    <property type="entry name" value="FAD-bd"/>
</dbReference>
<dbReference type="GO" id="GO:0016709">
    <property type="term" value="F:oxidoreductase activity, acting on paired donors, with incorporation or reduction of molecular oxygen, NAD(P)H as one donor, and incorporation of one atom of oxygen"/>
    <property type="evidence" value="ECO:0007669"/>
    <property type="project" value="UniProtKB-ARBA"/>
</dbReference>
<proteinExistence type="predicted"/>
<organism evidence="4 5">
    <name type="scientific">Streptomyces albireticuli</name>
    <dbReference type="NCBI Taxonomy" id="1940"/>
    <lineage>
        <taxon>Bacteria</taxon>
        <taxon>Bacillati</taxon>
        <taxon>Actinomycetota</taxon>
        <taxon>Actinomycetes</taxon>
        <taxon>Kitasatosporales</taxon>
        <taxon>Streptomycetaceae</taxon>
        <taxon>Streptomyces</taxon>
    </lineage>
</organism>